<evidence type="ECO:0000256" key="4">
    <source>
        <dbReference type="ARBA" id="ARBA00023215"/>
    </source>
</evidence>
<evidence type="ECO:0000313" key="6">
    <source>
        <dbReference type="EMBL" id="MFC3551319.1"/>
    </source>
</evidence>
<accession>A0ABV7RR44</accession>
<evidence type="ECO:0000256" key="1">
    <source>
        <dbReference type="ARBA" id="ARBA00006813"/>
    </source>
</evidence>
<name>A0ABV7RR44_9GAMM</name>
<organism evidence="6 7">
    <name type="scientific">Lysobacter cavernae</name>
    <dbReference type="NCBI Taxonomy" id="1685901"/>
    <lineage>
        <taxon>Bacteria</taxon>
        <taxon>Pseudomonadati</taxon>
        <taxon>Pseudomonadota</taxon>
        <taxon>Gammaproteobacteria</taxon>
        <taxon>Lysobacterales</taxon>
        <taxon>Lysobacteraceae</taxon>
        <taxon>Lysobacter</taxon>
    </lineage>
</organism>
<dbReference type="RefSeq" id="WP_386759088.1">
    <property type="nucleotide sequence ID" value="NZ_JBHRXK010000004.1"/>
</dbReference>
<feature type="domain" description="Alkaline proteinase inhibitor/ Outer membrane lipoprotein Omp19" evidence="5">
    <location>
        <begin position="1"/>
        <end position="89"/>
    </location>
</feature>
<keyword evidence="3" id="KW-0732">Signal</keyword>
<dbReference type="Pfam" id="PF02974">
    <property type="entry name" value="Inh"/>
    <property type="match status" value="1"/>
</dbReference>
<keyword evidence="6" id="KW-0646">Protease inhibitor</keyword>
<dbReference type="InterPro" id="IPR021140">
    <property type="entry name" value="Inh/Omp19"/>
</dbReference>
<comment type="caution">
    <text evidence="6">The sequence shown here is derived from an EMBL/GenBank/DDBJ whole genome shotgun (WGS) entry which is preliminary data.</text>
</comment>
<sequence>MFGRWTLGEENGDTCTVELQNFSWFGGYKAYMPAGCPKDFFSANRWVISGNRLLITDSDNRVVGSFSPAGPDRWSGRRASDGARLYLNRR</sequence>
<reference evidence="7" key="1">
    <citation type="journal article" date="2019" name="Int. J. Syst. Evol. Microbiol.">
        <title>The Global Catalogue of Microorganisms (GCM) 10K type strain sequencing project: providing services to taxonomists for standard genome sequencing and annotation.</title>
        <authorList>
            <consortium name="The Broad Institute Genomics Platform"/>
            <consortium name="The Broad Institute Genome Sequencing Center for Infectious Disease"/>
            <person name="Wu L."/>
            <person name="Ma J."/>
        </authorList>
    </citation>
    <scope>NUCLEOTIDE SEQUENCE [LARGE SCALE GENOMIC DNA]</scope>
    <source>
        <strain evidence="7">KCTC 42875</strain>
    </source>
</reference>
<keyword evidence="4" id="KW-0481">Metalloenzyme inhibitor</keyword>
<evidence type="ECO:0000313" key="7">
    <source>
        <dbReference type="Proteomes" id="UP001595740"/>
    </source>
</evidence>
<dbReference type="SUPFAM" id="SSF50882">
    <property type="entry name" value="beta-Barrel protease inhibitors"/>
    <property type="match status" value="1"/>
</dbReference>
<dbReference type="Proteomes" id="UP001595740">
    <property type="component" value="Unassembled WGS sequence"/>
</dbReference>
<dbReference type="EMBL" id="JBHRXK010000004">
    <property type="protein sequence ID" value="MFC3551319.1"/>
    <property type="molecule type" value="Genomic_DNA"/>
</dbReference>
<dbReference type="Gene3D" id="2.40.128.10">
    <property type="match status" value="1"/>
</dbReference>
<keyword evidence="7" id="KW-1185">Reference proteome</keyword>
<evidence type="ECO:0000259" key="5">
    <source>
        <dbReference type="Pfam" id="PF02974"/>
    </source>
</evidence>
<evidence type="ECO:0000256" key="3">
    <source>
        <dbReference type="ARBA" id="ARBA00022729"/>
    </source>
</evidence>
<gene>
    <name evidence="6" type="ORF">ACFOLC_09885</name>
</gene>
<evidence type="ECO:0000256" key="2">
    <source>
        <dbReference type="ARBA" id="ARBA00022608"/>
    </source>
</evidence>
<comment type="similarity">
    <text evidence="1">Belongs to the protease inhibitor I38 family.</text>
</comment>
<proteinExistence type="inferred from homology"/>
<keyword evidence="2 6" id="KW-0483">Metalloprotease inhibitor</keyword>
<dbReference type="InterPro" id="IPR016085">
    <property type="entry name" value="Protease_inh_B-barrel_dom"/>
</dbReference>
<protein>
    <submittedName>
        <fullName evidence="6">AprI/Inh family metalloprotease inhibitor</fullName>
    </submittedName>
</protein>
<dbReference type="GO" id="GO:0030414">
    <property type="term" value="F:peptidase inhibitor activity"/>
    <property type="evidence" value="ECO:0007669"/>
    <property type="project" value="UniProtKB-KW"/>
</dbReference>